<protein>
    <submittedName>
        <fullName evidence="2">Uncharacterized protein</fullName>
    </submittedName>
</protein>
<evidence type="ECO:0000313" key="3">
    <source>
        <dbReference type="Proteomes" id="UP000070328"/>
    </source>
</evidence>
<keyword evidence="3" id="KW-1185">Reference proteome</keyword>
<feature type="chain" id="PRO_5007801699" evidence="1">
    <location>
        <begin position="20"/>
        <end position="183"/>
    </location>
</feature>
<feature type="signal peptide" evidence="1">
    <location>
        <begin position="1"/>
        <end position="19"/>
    </location>
</feature>
<accession>A0A135S5G2</accession>
<gene>
    <name evidence="2" type="ORF">CSIM01_13538</name>
</gene>
<name>A0A135S5G2_9PEZI</name>
<keyword evidence="1" id="KW-0732">Signal</keyword>
<comment type="caution">
    <text evidence="2">The sequence shown here is derived from an EMBL/GenBank/DDBJ whole genome shotgun (WGS) entry which is preliminary data.</text>
</comment>
<organism evidence="2 3">
    <name type="scientific">Colletotrichum simmondsii</name>
    <dbReference type="NCBI Taxonomy" id="703756"/>
    <lineage>
        <taxon>Eukaryota</taxon>
        <taxon>Fungi</taxon>
        <taxon>Dikarya</taxon>
        <taxon>Ascomycota</taxon>
        <taxon>Pezizomycotina</taxon>
        <taxon>Sordariomycetes</taxon>
        <taxon>Hypocreomycetidae</taxon>
        <taxon>Glomerellales</taxon>
        <taxon>Glomerellaceae</taxon>
        <taxon>Colletotrichum</taxon>
        <taxon>Colletotrichum acutatum species complex</taxon>
    </lineage>
</organism>
<proteinExistence type="predicted"/>
<dbReference type="AlphaFoldDB" id="A0A135S5G2"/>
<sequence length="183" mass="21361">MRSLYYYFLLSLSLLRVYAGILEEHGYTVEEDQTGLYFVTTPHYSGGNAPLDKVRINVEEKIMTVYLAYNGKEEEHEGKLYMSQVLAALCDKKGINPDDLWWIVIEEVDKNIATKTAMTQYRTKYGLRFKDEIRVTPDQKADWAIFNQTPFYRAVDRILPHKSIDQIVIEREDGQTNMYLSVE</sequence>
<dbReference type="Proteomes" id="UP000070328">
    <property type="component" value="Unassembled WGS sequence"/>
</dbReference>
<dbReference type="EMBL" id="JFBX01000682">
    <property type="protein sequence ID" value="KXH31170.1"/>
    <property type="molecule type" value="Genomic_DNA"/>
</dbReference>
<dbReference type="OrthoDB" id="4813742at2759"/>
<evidence type="ECO:0000256" key="1">
    <source>
        <dbReference type="SAM" id="SignalP"/>
    </source>
</evidence>
<evidence type="ECO:0000313" key="2">
    <source>
        <dbReference type="EMBL" id="KXH31170.1"/>
    </source>
</evidence>
<reference evidence="2 3" key="1">
    <citation type="submission" date="2014-02" db="EMBL/GenBank/DDBJ databases">
        <title>The genome sequence of Colletotrichum simmondsii CBS122122.</title>
        <authorList>
            <person name="Baroncelli R."/>
            <person name="Thon M.R."/>
        </authorList>
    </citation>
    <scope>NUCLEOTIDE SEQUENCE [LARGE SCALE GENOMIC DNA]</scope>
    <source>
        <strain evidence="2 3">CBS122122</strain>
    </source>
</reference>